<evidence type="ECO:0000256" key="1">
    <source>
        <dbReference type="SAM" id="MobiDB-lite"/>
    </source>
</evidence>
<dbReference type="Proteomes" id="UP000038750">
    <property type="component" value="Unassembled WGS sequence"/>
</dbReference>
<name>A0A0T9MT53_YERIN</name>
<evidence type="ECO:0000313" key="3">
    <source>
        <dbReference type="EMBL" id="CNG45192.1"/>
    </source>
</evidence>
<evidence type="ECO:0000256" key="2">
    <source>
        <dbReference type="SAM" id="Phobius"/>
    </source>
</evidence>
<protein>
    <recommendedName>
        <fullName evidence="5">Conjugal transfer protein TraO</fullName>
    </recommendedName>
</protein>
<feature type="region of interest" description="Disordered" evidence="1">
    <location>
        <begin position="155"/>
        <end position="178"/>
    </location>
</feature>
<feature type="region of interest" description="Disordered" evidence="1">
    <location>
        <begin position="100"/>
        <end position="128"/>
    </location>
</feature>
<keyword evidence="2" id="KW-0812">Transmembrane</keyword>
<evidence type="ECO:0000313" key="4">
    <source>
        <dbReference type="Proteomes" id="UP000038750"/>
    </source>
</evidence>
<organism evidence="3 4">
    <name type="scientific">Yersinia intermedia</name>
    <dbReference type="NCBI Taxonomy" id="631"/>
    <lineage>
        <taxon>Bacteria</taxon>
        <taxon>Pseudomonadati</taxon>
        <taxon>Pseudomonadota</taxon>
        <taxon>Gammaproteobacteria</taxon>
        <taxon>Enterobacterales</taxon>
        <taxon>Yersiniaceae</taxon>
        <taxon>Yersinia</taxon>
    </lineage>
</organism>
<gene>
    <name evidence="3" type="ORF">ERS008530_03782</name>
</gene>
<dbReference type="InterPro" id="IPR049855">
    <property type="entry name" value="DotG/IcmE-like_C"/>
</dbReference>
<dbReference type="EMBL" id="CPZJ01000019">
    <property type="protein sequence ID" value="CNG45192.1"/>
    <property type="molecule type" value="Genomic_DNA"/>
</dbReference>
<dbReference type="CDD" id="cd16431">
    <property type="entry name" value="IcmE"/>
    <property type="match status" value="1"/>
</dbReference>
<feature type="compositionally biased region" description="Low complexity" evidence="1">
    <location>
        <begin position="112"/>
        <end position="123"/>
    </location>
</feature>
<evidence type="ECO:0008006" key="5">
    <source>
        <dbReference type="Google" id="ProtNLM"/>
    </source>
</evidence>
<proteinExistence type="predicted"/>
<dbReference type="RefSeq" id="WP_050074339.1">
    <property type="nucleotide sequence ID" value="NZ_CPZJ01000019.1"/>
</dbReference>
<dbReference type="OrthoDB" id="8680684at2"/>
<keyword evidence="2" id="KW-1133">Transmembrane helix</keyword>
<keyword evidence="2" id="KW-0472">Membrane</keyword>
<feature type="transmembrane region" description="Helical" evidence="2">
    <location>
        <begin position="15"/>
        <end position="36"/>
    </location>
</feature>
<dbReference type="AlphaFoldDB" id="A0A0T9MT53"/>
<feature type="compositionally biased region" description="Low complexity" evidence="1">
    <location>
        <begin position="155"/>
        <end position="171"/>
    </location>
</feature>
<sequence length="403" mass="41568">MAIEQDAANDGKKSLILGIAVVTIVGAGAYLGWGWLHRAEPTPSNYKLNSVANNAAHNSIETAQYRKLQSEANNIGGKTADSGGNSFVASLRMSDVKPVAPTPALQPVSLNTTTVTSSQGDTTNSGIAENEKAALNSYMKLLNERWKPGGIQLASSFGQSQQGNGQSGSTSENAFSAWSNGLPGNAPVTVSSQTAANNGVQDLMVVPPNTLRPGVIDTAIDSDNLNSIVKAHIPAGFLAGASFTARGIQLAGNGVVIHLTSMTLNGIEYQVDAYALQDDTLQSSVASDVNNRYISRIILPAVATGIGGLGELYKQQNTQILSTNAGTISGGTGSVKGSAVAGTIVGGIGSQAGQVMASDAAKLPVQQVRVFKNQVVAIQFMKGVYESDRLNKNAASIPQAGAR</sequence>
<dbReference type="NCBIfam" id="NF033884">
    <property type="entry name" value="conj_TraO_IncI1"/>
    <property type="match status" value="1"/>
</dbReference>
<reference evidence="3 4" key="1">
    <citation type="submission" date="2015-03" db="EMBL/GenBank/DDBJ databases">
        <authorList>
            <person name="Murphy D."/>
        </authorList>
    </citation>
    <scope>NUCLEOTIDE SEQUENCE [LARGE SCALE GENOMIC DNA]</scope>
    <source>
        <strain evidence="3 4">BR165/97</strain>
    </source>
</reference>
<accession>A0A0T9MT53</accession>